<organism evidence="1 2">
    <name type="scientific">Clonorchis sinensis</name>
    <name type="common">Chinese liver fluke</name>
    <dbReference type="NCBI Taxonomy" id="79923"/>
    <lineage>
        <taxon>Eukaryota</taxon>
        <taxon>Metazoa</taxon>
        <taxon>Spiralia</taxon>
        <taxon>Lophotrochozoa</taxon>
        <taxon>Platyhelminthes</taxon>
        <taxon>Trematoda</taxon>
        <taxon>Digenea</taxon>
        <taxon>Opisthorchiida</taxon>
        <taxon>Opisthorchiata</taxon>
        <taxon>Opisthorchiidae</taxon>
        <taxon>Clonorchis</taxon>
    </lineage>
</organism>
<sequence>MQRDQFIYRGLPDPDENIIFRVTTGTDTVATSNGSSASNRLGFEPTQSCSITLHSSDVKRMLNHEVELFRVFEIVCTHTPSCPKGASSAYSISRPLSLVVSLTAAFPVSVDIGYGCFPEQKLSPSPELSMSTRALGLSLGTSVFGV</sequence>
<keyword evidence="2" id="KW-1185">Reference proteome</keyword>
<evidence type="ECO:0000313" key="2">
    <source>
        <dbReference type="Proteomes" id="UP000286415"/>
    </source>
</evidence>
<gene>
    <name evidence="1" type="ORF">CSKR_105768</name>
</gene>
<name>A0A419PZ00_CLOSI</name>
<reference evidence="1 2" key="1">
    <citation type="journal article" date="2018" name="Biotechnol. Adv.">
        <title>Improved genomic resources and new bioinformatic workflow for the carcinogenic parasite Clonorchis sinensis: Biotechnological implications.</title>
        <authorList>
            <person name="Wang D."/>
            <person name="Korhonen P.K."/>
            <person name="Gasser R.B."/>
            <person name="Young N.D."/>
        </authorList>
    </citation>
    <scope>NUCLEOTIDE SEQUENCE [LARGE SCALE GENOMIC DNA]</scope>
    <source>
        <strain evidence="1">Cs-k2</strain>
    </source>
</reference>
<evidence type="ECO:0000313" key="1">
    <source>
        <dbReference type="EMBL" id="KAG5453676.1"/>
    </source>
</evidence>
<dbReference type="EMBL" id="NIRI02000010">
    <property type="protein sequence ID" value="KAG5453676.1"/>
    <property type="molecule type" value="Genomic_DNA"/>
</dbReference>
<proteinExistence type="predicted"/>
<dbReference type="AlphaFoldDB" id="A0A419PZ00"/>
<dbReference type="Proteomes" id="UP000286415">
    <property type="component" value="Unassembled WGS sequence"/>
</dbReference>
<protein>
    <submittedName>
        <fullName evidence="1">Uncharacterized protein</fullName>
    </submittedName>
</protein>
<accession>A0A419PZ00</accession>
<dbReference type="InParanoid" id="A0A419PZ00"/>
<comment type="caution">
    <text evidence="1">The sequence shown here is derived from an EMBL/GenBank/DDBJ whole genome shotgun (WGS) entry which is preliminary data.</text>
</comment>
<reference evidence="1 2" key="2">
    <citation type="journal article" date="2021" name="Genomics">
        <title>High-quality reference genome for Clonorchis sinensis.</title>
        <authorList>
            <person name="Young N.D."/>
            <person name="Stroehlein A.J."/>
            <person name="Kinkar L."/>
            <person name="Wang T."/>
            <person name="Sohn W.M."/>
            <person name="Chang B.C.H."/>
            <person name="Kaur P."/>
            <person name="Weisz D."/>
            <person name="Dudchenko O."/>
            <person name="Aiden E.L."/>
            <person name="Korhonen P.K."/>
            <person name="Gasser R.B."/>
        </authorList>
    </citation>
    <scope>NUCLEOTIDE SEQUENCE [LARGE SCALE GENOMIC DNA]</scope>
    <source>
        <strain evidence="1">Cs-k2</strain>
    </source>
</reference>